<sequence>MKSEYSEHDPLATDFHSDVTTKVVESGGPGQRSSEIGKKDGEKPEQGARGKILLERYQALRDRVVSRLLHDFGPDTEIGKEVKFRRNFYVLHIGTPFAVHFPNQIPDIFLAGVKLPAYVLR</sequence>
<evidence type="ECO:0000313" key="3">
    <source>
        <dbReference type="Proteomes" id="UP001161247"/>
    </source>
</evidence>
<feature type="region of interest" description="Disordered" evidence="1">
    <location>
        <begin position="1"/>
        <end position="49"/>
    </location>
</feature>
<gene>
    <name evidence="2" type="ORF">OLC1_LOCUS4716</name>
</gene>
<keyword evidence="3" id="KW-1185">Reference proteome</keyword>
<reference evidence="2" key="1">
    <citation type="submission" date="2023-03" db="EMBL/GenBank/DDBJ databases">
        <authorList>
            <person name="Julca I."/>
        </authorList>
    </citation>
    <scope>NUCLEOTIDE SEQUENCE</scope>
</reference>
<dbReference type="AlphaFoldDB" id="A0AAV1CCV2"/>
<feature type="compositionally biased region" description="Basic and acidic residues" evidence="1">
    <location>
        <begin position="1"/>
        <end position="19"/>
    </location>
</feature>
<feature type="compositionally biased region" description="Basic and acidic residues" evidence="1">
    <location>
        <begin position="35"/>
        <end position="49"/>
    </location>
</feature>
<accession>A0AAV1CCV2</accession>
<name>A0AAV1CCV2_OLDCO</name>
<evidence type="ECO:0000256" key="1">
    <source>
        <dbReference type="SAM" id="MobiDB-lite"/>
    </source>
</evidence>
<dbReference type="EMBL" id="OX459119">
    <property type="protein sequence ID" value="CAI9093262.1"/>
    <property type="molecule type" value="Genomic_DNA"/>
</dbReference>
<proteinExistence type="predicted"/>
<organism evidence="2 3">
    <name type="scientific">Oldenlandia corymbosa var. corymbosa</name>
    <dbReference type="NCBI Taxonomy" id="529605"/>
    <lineage>
        <taxon>Eukaryota</taxon>
        <taxon>Viridiplantae</taxon>
        <taxon>Streptophyta</taxon>
        <taxon>Embryophyta</taxon>
        <taxon>Tracheophyta</taxon>
        <taxon>Spermatophyta</taxon>
        <taxon>Magnoliopsida</taxon>
        <taxon>eudicotyledons</taxon>
        <taxon>Gunneridae</taxon>
        <taxon>Pentapetalae</taxon>
        <taxon>asterids</taxon>
        <taxon>lamiids</taxon>
        <taxon>Gentianales</taxon>
        <taxon>Rubiaceae</taxon>
        <taxon>Rubioideae</taxon>
        <taxon>Spermacoceae</taxon>
        <taxon>Hedyotis-Oldenlandia complex</taxon>
        <taxon>Oldenlandia</taxon>
    </lineage>
</organism>
<evidence type="ECO:0000313" key="2">
    <source>
        <dbReference type="EMBL" id="CAI9093262.1"/>
    </source>
</evidence>
<protein>
    <submittedName>
        <fullName evidence="2">OLC1v1028726C1</fullName>
    </submittedName>
</protein>
<dbReference type="Proteomes" id="UP001161247">
    <property type="component" value="Chromosome 2"/>
</dbReference>